<dbReference type="AlphaFoldDB" id="A0A1X0P1P1"/>
<dbReference type="RefSeq" id="XP_028884386.1">
    <property type="nucleotide sequence ID" value="XM_029023983.1"/>
</dbReference>
<feature type="compositionally biased region" description="Basic and acidic residues" evidence="1">
    <location>
        <begin position="126"/>
        <end position="149"/>
    </location>
</feature>
<organism evidence="2 3">
    <name type="scientific">Trypanosoma theileri</name>
    <dbReference type="NCBI Taxonomy" id="67003"/>
    <lineage>
        <taxon>Eukaryota</taxon>
        <taxon>Discoba</taxon>
        <taxon>Euglenozoa</taxon>
        <taxon>Kinetoplastea</taxon>
        <taxon>Metakinetoplastina</taxon>
        <taxon>Trypanosomatida</taxon>
        <taxon>Trypanosomatidae</taxon>
        <taxon>Trypanosoma</taxon>
    </lineage>
</organism>
<accession>A0A1X0P1P1</accession>
<feature type="region of interest" description="Disordered" evidence="1">
    <location>
        <begin position="126"/>
        <end position="213"/>
    </location>
</feature>
<protein>
    <submittedName>
        <fullName evidence="2">Uncharacterized protein</fullName>
    </submittedName>
</protein>
<dbReference type="GeneID" id="39983763"/>
<proteinExistence type="predicted"/>
<gene>
    <name evidence="2" type="ORF">TM35_000081180</name>
</gene>
<dbReference type="OrthoDB" id="248339at2759"/>
<dbReference type="Proteomes" id="UP000192257">
    <property type="component" value="Unassembled WGS sequence"/>
</dbReference>
<reference evidence="2 3" key="1">
    <citation type="submission" date="2017-03" db="EMBL/GenBank/DDBJ databases">
        <title>An alternative strategy for trypanosome survival in the mammalian bloodstream revealed through genome and transcriptome analysis of the ubiquitous bovine parasite Trypanosoma (Megatrypanum) theileri.</title>
        <authorList>
            <person name="Kelly S."/>
            <person name="Ivens A."/>
            <person name="Mott A."/>
            <person name="O'Neill E."/>
            <person name="Emms D."/>
            <person name="Macleod O."/>
            <person name="Voorheis P."/>
            <person name="Matthews J."/>
            <person name="Matthews K."/>
            <person name="Carrington M."/>
        </authorList>
    </citation>
    <scope>NUCLEOTIDE SEQUENCE [LARGE SCALE GENOMIC DNA]</scope>
    <source>
        <strain evidence="2">Edinburgh</strain>
    </source>
</reference>
<evidence type="ECO:0000256" key="1">
    <source>
        <dbReference type="SAM" id="MobiDB-lite"/>
    </source>
</evidence>
<name>A0A1X0P1P1_9TRYP</name>
<comment type="caution">
    <text evidence="2">The sequence shown here is derived from an EMBL/GenBank/DDBJ whole genome shotgun (WGS) entry which is preliminary data.</text>
</comment>
<keyword evidence="3" id="KW-1185">Reference proteome</keyword>
<evidence type="ECO:0000313" key="3">
    <source>
        <dbReference type="Proteomes" id="UP000192257"/>
    </source>
</evidence>
<dbReference type="VEuPathDB" id="TriTrypDB:TM35_000081180"/>
<sequence>MMQENVTFAQVVGRRASINPMEPNNVDSGSGSATTVNAGDVVIIPGTVSGANSTMSVRPPGGESYANAVKSQSVKLGGVPVNAFKVVGCVSSVTNSTMQEQESVLSSWADDDQCFFDSIRIAKVEDPKPRETRAETESDDGPVRIDGGVRRNRGGRGWKFIGRGGGSNNNHNHNNRRRRGYSGNQSHNSGVNFRGGSSAEPPVLSGGRFASLR</sequence>
<evidence type="ECO:0000313" key="2">
    <source>
        <dbReference type="EMBL" id="ORC90320.1"/>
    </source>
</evidence>
<dbReference type="EMBL" id="NBCO01000008">
    <property type="protein sequence ID" value="ORC90320.1"/>
    <property type="molecule type" value="Genomic_DNA"/>
</dbReference>